<evidence type="ECO:0000256" key="5">
    <source>
        <dbReference type="ARBA" id="ARBA00022722"/>
    </source>
</evidence>
<evidence type="ECO:0000256" key="8">
    <source>
        <dbReference type="ARBA" id="ARBA00022759"/>
    </source>
</evidence>
<name>A0A4V2EKF5_WEIPA</name>
<dbReference type="Pfam" id="PF00035">
    <property type="entry name" value="dsrm"/>
    <property type="match status" value="1"/>
</dbReference>
<comment type="caution">
    <text evidence="15">The sequence shown here is derived from an EMBL/GenBank/DDBJ whole genome shotgun (WGS) entry which is preliminary data.</text>
</comment>
<feature type="domain" description="RNase III" evidence="14">
    <location>
        <begin position="6"/>
        <end position="135"/>
    </location>
</feature>
<dbReference type="InterPro" id="IPR011907">
    <property type="entry name" value="RNase_III"/>
</dbReference>
<keyword evidence="6 12" id="KW-0479">Metal-binding</keyword>
<comment type="function">
    <text evidence="12">Digests double-stranded RNA. Involved in the processing of primary rRNA transcript to yield the immediate precursors to the large and small rRNAs (23S and 16S). Processes some mRNAs, and tRNAs when they are encoded in the rRNA operon. Processes pre-crRNA and tracrRNA of type II CRISPR loci if present in the organism.</text>
</comment>
<dbReference type="KEGG" id="wpa:CO680_01990"/>
<organism evidence="15 16">
    <name type="scientific">Weissella paramesenteroides</name>
    <name type="common">Leuconostoc paramesenteroides</name>
    <dbReference type="NCBI Taxonomy" id="1249"/>
    <lineage>
        <taxon>Bacteria</taxon>
        <taxon>Bacillati</taxon>
        <taxon>Bacillota</taxon>
        <taxon>Bacilli</taxon>
        <taxon>Lactobacillales</taxon>
        <taxon>Lactobacillaceae</taxon>
        <taxon>Weissella</taxon>
    </lineage>
</organism>
<dbReference type="HAMAP" id="MF_00104">
    <property type="entry name" value="RNase_III"/>
    <property type="match status" value="1"/>
</dbReference>
<evidence type="ECO:0000313" key="15">
    <source>
        <dbReference type="EMBL" id="MDF8371261.1"/>
    </source>
</evidence>
<comment type="subunit">
    <text evidence="12">Homodimer.</text>
</comment>
<evidence type="ECO:0000313" key="16">
    <source>
        <dbReference type="Proteomes" id="UP001215461"/>
    </source>
</evidence>
<dbReference type="GeneID" id="93950578"/>
<keyword evidence="9 12" id="KW-0378">Hydrolase</keyword>
<dbReference type="SMART" id="SM00535">
    <property type="entry name" value="RIBOc"/>
    <property type="match status" value="1"/>
</dbReference>
<keyword evidence="12" id="KW-0819">tRNA processing</keyword>
<keyword evidence="10 12" id="KW-0460">Magnesium</keyword>
<comment type="cofactor">
    <cofactor evidence="12">
        <name>Mg(2+)</name>
        <dbReference type="ChEBI" id="CHEBI:18420"/>
    </cofactor>
</comment>
<evidence type="ECO:0000256" key="10">
    <source>
        <dbReference type="ARBA" id="ARBA00022842"/>
    </source>
</evidence>
<evidence type="ECO:0000256" key="4">
    <source>
        <dbReference type="ARBA" id="ARBA00022664"/>
    </source>
</evidence>
<evidence type="ECO:0000256" key="1">
    <source>
        <dbReference type="ARBA" id="ARBA00000109"/>
    </source>
</evidence>
<dbReference type="GO" id="GO:0006364">
    <property type="term" value="P:rRNA processing"/>
    <property type="evidence" value="ECO:0007669"/>
    <property type="project" value="UniProtKB-UniRule"/>
</dbReference>
<dbReference type="PROSITE" id="PS50137">
    <property type="entry name" value="DS_RBD"/>
    <property type="match status" value="1"/>
</dbReference>
<evidence type="ECO:0000256" key="11">
    <source>
        <dbReference type="ARBA" id="ARBA00022884"/>
    </source>
</evidence>
<dbReference type="GO" id="GO:0008033">
    <property type="term" value="P:tRNA processing"/>
    <property type="evidence" value="ECO:0007669"/>
    <property type="project" value="UniProtKB-KW"/>
</dbReference>
<keyword evidence="3 12" id="KW-0698">rRNA processing</keyword>
<comment type="catalytic activity">
    <reaction evidence="1 12">
        <text>Endonucleolytic cleavage to 5'-phosphomonoester.</text>
        <dbReference type="EC" id="3.1.26.3"/>
    </reaction>
</comment>
<dbReference type="GO" id="GO:0046872">
    <property type="term" value="F:metal ion binding"/>
    <property type="evidence" value="ECO:0007669"/>
    <property type="project" value="UniProtKB-KW"/>
</dbReference>
<keyword evidence="8 12" id="KW-0255">Endonuclease</keyword>
<dbReference type="Gene3D" id="3.30.160.20">
    <property type="match status" value="1"/>
</dbReference>
<dbReference type="SUPFAM" id="SSF69065">
    <property type="entry name" value="RNase III domain-like"/>
    <property type="match status" value="1"/>
</dbReference>
<dbReference type="GO" id="GO:0006397">
    <property type="term" value="P:mRNA processing"/>
    <property type="evidence" value="ECO:0007669"/>
    <property type="project" value="UniProtKB-UniRule"/>
</dbReference>
<evidence type="ECO:0000256" key="2">
    <source>
        <dbReference type="ARBA" id="ARBA00010183"/>
    </source>
</evidence>
<keyword evidence="12" id="KW-0963">Cytoplasm</keyword>
<dbReference type="SMART" id="SM00358">
    <property type="entry name" value="DSRM"/>
    <property type="match status" value="1"/>
</dbReference>
<dbReference type="GO" id="GO:0019843">
    <property type="term" value="F:rRNA binding"/>
    <property type="evidence" value="ECO:0007669"/>
    <property type="project" value="UniProtKB-KW"/>
</dbReference>
<evidence type="ECO:0000259" key="14">
    <source>
        <dbReference type="PROSITE" id="PS50142"/>
    </source>
</evidence>
<gene>
    <name evidence="12" type="primary">rnc</name>
    <name evidence="15" type="ORF">G9403_06335</name>
</gene>
<dbReference type="PROSITE" id="PS50142">
    <property type="entry name" value="RNASE_3_2"/>
    <property type="match status" value="1"/>
</dbReference>
<sequence length="232" mass="26749">MFKQLQADLATDHHIHFNDLKLLEEALTQANYINEHPGYKGGDYQRLEFLGDAVMQQSTAVYLFKRFPNWDEGRLTELRISMVQTRAFAALSRELHLDRYVQLGRGEELSGARNRDSLLEDLWEAFIGALFLDQGQEVVMNFLEEMMFVKIDEGFYDQFVDYKSKLQEYLQRHGTVKIAYTKLDEQAISNNEQVFTIQVSVDGKPLATGEGKSTKDAEKMAARKAYQSLMNN</sequence>
<evidence type="ECO:0000256" key="3">
    <source>
        <dbReference type="ARBA" id="ARBA00022552"/>
    </source>
</evidence>
<proteinExistence type="inferred from homology"/>
<dbReference type="FunFam" id="1.10.1520.10:FF:000001">
    <property type="entry name" value="Ribonuclease 3"/>
    <property type="match status" value="1"/>
</dbReference>
<dbReference type="EMBL" id="JAANXN010000007">
    <property type="protein sequence ID" value="MDF8371261.1"/>
    <property type="molecule type" value="Genomic_DNA"/>
</dbReference>
<dbReference type="SUPFAM" id="SSF54768">
    <property type="entry name" value="dsRNA-binding domain-like"/>
    <property type="match status" value="1"/>
</dbReference>
<dbReference type="PROSITE" id="PS00517">
    <property type="entry name" value="RNASE_3_1"/>
    <property type="match status" value="1"/>
</dbReference>
<comment type="similarity">
    <text evidence="2">Belongs to the ribonuclease III family.</text>
</comment>
<dbReference type="CDD" id="cd10845">
    <property type="entry name" value="DSRM_RNAse_III_family"/>
    <property type="match status" value="1"/>
</dbReference>
<keyword evidence="7 12" id="KW-0699">rRNA-binding</keyword>
<dbReference type="GO" id="GO:0005737">
    <property type="term" value="C:cytoplasm"/>
    <property type="evidence" value="ECO:0007669"/>
    <property type="project" value="UniProtKB-SubCell"/>
</dbReference>
<evidence type="ECO:0000256" key="6">
    <source>
        <dbReference type="ARBA" id="ARBA00022723"/>
    </source>
</evidence>
<feature type="active site" evidence="12">
    <location>
        <position position="124"/>
    </location>
</feature>
<dbReference type="PANTHER" id="PTHR11207:SF0">
    <property type="entry name" value="RIBONUCLEASE 3"/>
    <property type="match status" value="1"/>
</dbReference>
<keyword evidence="11 12" id="KW-0694">RNA-binding</keyword>
<feature type="binding site" evidence="12">
    <location>
        <position position="121"/>
    </location>
    <ligand>
        <name>Mg(2+)</name>
        <dbReference type="ChEBI" id="CHEBI:18420"/>
    </ligand>
</feature>
<dbReference type="InterPro" id="IPR036389">
    <property type="entry name" value="RNase_III_sf"/>
</dbReference>
<dbReference type="GO" id="GO:0010468">
    <property type="term" value="P:regulation of gene expression"/>
    <property type="evidence" value="ECO:0007669"/>
    <property type="project" value="TreeGrafter"/>
</dbReference>
<dbReference type="InterPro" id="IPR014720">
    <property type="entry name" value="dsRBD_dom"/>
</dbReference>
<dbReference type="GO" id="GO:0003725">
    <property type="term" value="F:double-stranded RNA binding"/>
    <property type="evidence" value="ECO:0007669"/>
    <property type="project" value="TreeGrafter"/>
</dbReference>
<feature type="binding site" evidence="12">
    <location>
        <position position="124"/>
    </location>
    <ligand>
        <name>Mg(2+)</name>
        <dbReference type="ChEBI" id="CHEBI:18420"/>
    </ligand>
</feature>
<dbReference type="InterPro" id="IPR000999">
    <property type="entry name" value="RNase_III_dom"/>
</dbReference>
<keyword evidence="5 12" id="KW-0540">Nuclease</keyword>
<dbReference type="Proteomes" id="UP001215461">
    <property type="component" value="Unassembled WGS sequence"/>
</dbReference>
<dbReference type="PANTHER" id="PTHR11207">
    <property type="entry name" value="RIBONUCLEASE III"/>
    <property type="match status" value="1"/>
</dbReference>
<evidence type="ECO:0000256" key="7">
    <source>
        <dbReference type="ARBA" id="ARBA00022730"/>
    </source>
</evidence>
<dbReference type="Pfam" id="PF14622">
    <property type="entry name" value="Ribonucleas_3_3"/>
    <property type="match status" value="1"/>
</dbReference>
<dbReference type="NCBIfam" id="TIGR02191">
    <property type="entry name" value="RNaseIII"/>
    <property type="match status" value="1"/>
</dbReference>
<protein>
    <recommendedName>
        <fullName evidence="12">Ribonuclease 3</fullName>
        <ecNumber evidence="12">3.1.26.3</ecNumber>
    </recommendedName>
    <alternativeName>
        <fullName evidence="12">Ribonuclease III</fullName>
        <shortName evidence="12">RNase III</shortName>
    </alternativeName>
</protein>
<reference evidence="15 16" key="1">
    <citation type="submission" date="2020-03" db="EMBL/GenBank/DDBJ databases">
        <title>Comparative genomics of Weissella paramesenteroides.</title>
        <authorList>
            <person name="Kant R."/>
            <person name="Takala T."/>
            <person name="Saris P."/>
        </authorList>
    </citation>
    <scope>NUCLEOTIDE SEQUENCE [LARGE SCALE GENOMIC DNA]</scope>
    <source>
        <strain evidence="15 16">SJ27-4</strain>
    </source>
</reference>
<evidence type="ECO:0000259" key="13">
    <source>
        <dbReference type="PROSITE" id="PS50137"/>
    </source>
</evidence>
<dbReference type="EC" id="3.1.26.3" evidence="12"/>
<comment type="subcellular location">
    <subcellularLocation>
        <location evidence="12">Cytoplasm</location>
    </subcellularLocation>
</comment>
<dbReference type="GO" id="GO:0004525">
    <property type="term" value="F:ribonuclease III activity"/>
    <property type="evidence" value="ECO:0007669"/>
    <property type="project" value="UniProtKB-UniRule"/>
</dbReference>
<dbReference type="CDD" id="cd00593">
    <property type="entry name" value="RIBOc"/>
    <property type="match status" value="1"/>
</dbReference>
<evidence type="ECO:0000256" key="12">
    <source>
        <dbReference type="HAMAP-Rule" id="MF_00104"/>
    </source>
</evidence>
<dbReference type="Gene3D" id="1.10.1520.10">
    <property type="entry name" value="Ribonuclease III domain"/>
    <property type="match status" value="1"/>
</dbReference>
<feature type="active site" evidence="12">
    <location>
        <position position="52"/>
    </location>
</feature>
<feature type="domain" description="DRBM" evidence="13">
    <location>
        <begin position="161"/>
        <end position="231"/>
    </location>
</feature>
<feature type="binding site" evidence="12">
    <location>
        <position position="48"/>
    </location>
    <ligand>
        <name>Mg(2+)</name>
        <dbReference type="ChEBI" id="CHEBI:18420"/>
    </ligand>
</feature>
<accession>A0A4V2EKF5</accession>
<evidence type="ECO:0000256" key="9">
    <source>
        <dbReference type="ARBA" id="ARBA00022801"/>
    </source>
</evidence>
<dbReference type="AlphaFoldDB" id="A0A4V2EKF5"/>
<dbReference type="RefSeq" id="WP_002828506.1">
    <property type="nucleotide sequence ID" value="NZ_CABKOP010000011.1"/>
</dbReference>
<keyword evidence="4 12" id="KW-0507">mRNA processing</keyword>